<proteinExistence type="predicted"/>
<dbReference type="RefSeq" id="WP_134852985.1">
    <property type="nucleotide sequence ID" value="NZ_CM011002.1"/>
</dbReference>
<protein>
    <submittedName>
        <fullName evidence="2">Uncharacterized protein</fullName>
    </submittedName>
</protein>
<feature type="region of interest" description="Disordered" evidence="1">
    <location>
        <begin position="1"/>
        <end position="71"/>
    </location>
</feature>
<reference evidence="2 3" key="2">
    <citation type="submission" date="2013-04" db="EMBL/GenBank/DDBJ databases">
        <authorList>
            <person name="Fiebig A."/>
            <person name="Pradella S."/>
            <person name="Wagner-Doebler I."/>
        </authorList>
    </citation>
    <scope>NUCLEOTIDE SEQUENCE [LARGE SCALE GENOMIC DNA]</scope>
    <source>
        <strain evidence="3">DSM 17067 / NCIMB 14079 / DFL-11</strain>
    </source>
</reference>
<name>A0A5E8UXJ5_ROSAD</name>
<organism evidence="2 3">
    <name type="scientific">Roseibium alexandrii (strain DSM 17067 / NCIMB 14079 / DFL-11)</name>
    <name type="common">Labrenzia alexandrii</name>
    <dbReference type="NCBI Taxonomy" id="244592"/>
    <lineage>
        <taxon>Bacteria</taxon>
        <taxon>Pseudomonadati</taxon>
        <taxon>Pseudomonadota</taxon>
        <taxon>Alphaproteobacteria</taxon>
        <taxon>Hyphomicrobiales</taxon>
        <taxon>Stappiaceae</taxon>
        <taxon>Roseibium</taxon>
    </lineage>
</organism>
<evidence type="ECO:0000313" key="2">
    <source>
        <dbReference type="EMBL" id="RMX61880.1"/>
    </source>
</evidence>
<dbReference type="EMBL" id="ACCU02000003">
    <property type="protein sequence ID" value="RMX61880.1"/>
    <property type="molecule type" value="Genomic_DNA"/>
</dbReference>
<feature type="compositionally biased region" description="Basic and acidic residues" evidence="1">
    <location>
        <begin position="1"/>
        <end position="13"/>
    </location>
</feature>
<feature type="compositionally biased region" description="Gly residues" evidence="1">
    <location>
        <begin position="23"/>
        <end position="32"/>
    </location>
</feature>
<evidence type="ECO:0000256" key="1">
    <source>
        <dbReference type="SAM" id="MobiDB-lite"/>
    </source>
</evidence>
<dbReference type="Proteomes" id="UP000004703">
    <property type="component" value="Chromosome"/>
</dbReference>
<sequence>MVDRKKPKDDQKRGVNAPFPGGVLPGLGGGHGPSHDDVAPLSVSQGDAPKGPRKVPGGGTPYTPPSGPSTE</sequence>
<accession>A0A5E8UXJ5</accession>
<feature type="compositionally biased region" description="Pro residues" evidence="1">
    <location>
        <begin position="62"/>
        <end position="71"/>
    </location>
</feature>
<evidence type="ECO:0000313" key="3">
    <source>
        <dbReference type="Proteomes" id="UP000004703"/>
    </source>
</evidence>
<gene>
    <name evidence="2" type="ORF">SADFL11_00046790</name>
</gene>
<dbReference type="AlphaFoldDB" id="A0A5E8UXJ5"/>
<reference evidence="2 3" key="1">
    <citation type="submission" date="2008-01" db="EMBL/GenBank/DDBJ databases">
        <authorList>
            <person name="Wagner-Dobler I."/>
            <person name="Ferriera S."/>
            <person name="Johnson J."/>
            <person name="Kravitz S."/>
            <person name="Beeson K."/>
            <person name="Sutton G."/>
            <person name="Rogers Y.-H."/>
            <person name="Friedman R."/>
            <person name="Frazier M."/>
            <person name="Venter J.C."/>
        </authorList>
    </citation>
    <scope>NUCLEOTIDE SEQUENCE [LARGE SCALE GENOMIC DNA]</scope>
    <source>
        <strain evidence="3">DSM 17067 / NCIMB 14079 / DFL-11</strain>
    </source>
</reference>
<comment type="caution">
    <text evidence="2">The sequence shown here is derived from an EMBL/GenBank/DDBJ whole genome shotgun (WGS) entry which is preliminary data.</text>
</comment>